<dbReference type="Pfam" id="PF13302">
    <property type="entry name" value="Acetyltransf_3"/>
    <property type="match status" value="1"/>
</dbReference>
<evidence type="ECO:0000313" key="2">
    <source>
        <dbReference type="EMBL" id="RJF79338.1"/>
    </source>
</evidence>
<dbReference type="InterPro" id="IPR000182">
    <property type="entry name" value="GNAT_dom"/>
</dbReference>
<accession>A0A418VS88</accession>
<dbReference type="PANTHER" id="PTHR43792:SF1">
    <property type="entry name" value="N-ACETYLTRANSFERASE DOMAIN-CONTAINING PROTEIN"/>
    <property type="match status" value="1"/>
</dbReference>
<dbReference type="PANTHER" id="PTHR43792">
    <property type="entry name" value="GNAT FAMILY, PUTATIVE (AFU_ORTHOLOGUE AFUA_3G00765)-RELATED-RELATED"/>
    <property type="match status" value="1"/>
</dbReference>
<proteinExistence type="predicted"/>
<evidence type="ECO:0000259" key="1">
    <source>
        <dbReference type="PROSITE" id="PS51186"/>
    </source>
</evidence>
<name>A0A418VS88_9PROT</name>
<dbReference type="RefSeq" id="WP_119832797.1">
    <property type="nucleotide sequence ID" value="NZ_QYUL01000003.1"/>
</dbReference>
<comment type="caution">
    <text evidence="2">The sequence shown here is derived from an EMBL/GenBank/DDBJ whole genome shotgun (WGS) entry which is preliminary data.</text>
</comment>
<dbReference type="Proteomes" id="UP000283458">
    <property type="component" value="Unassembled WGS sequence"/>
</dbReference>
<dbReference type="AlphaFoldDB" id="A0A418VS88"/>
<keyword evidence="3" id="KW-1185">Reference proteome</keyword>
<protein>
    <submittedName>
        <fullName evidence="2">N-acetyltransferase</fullName>
    </submittedName>
</protein>
<dbReference type="PROSITE" id="PS51186">
    <property type="entry name" value="GNAT"/>
    <property type="match status" value="1"/>
</dbReference>
<dbReference type="EMBL" id="QYUL01000003">
    <property type="protein sequence ID" value="RJF79338.1"/>
    <property type="molecule type" value="Genomic_DNA"/>
</dbReference>
<reference evidence="2 3" key="1">
    <citation type="submission" date="2018-09" db="EMBL/GenBank/DDBJ databases">
        <authorList>
            <person name="Zhu H."/>
        </authorList>
    </citation>
    <scope>NUCLEOTIDE SEQUENCE [LARGE SCALE GENOMIC DNA]</scope>
    <source>
        <strain evidence="2 3">K2W22B-5</strain>
    </source>
</reference>
<dbReference type="InterPro" id="IPR051531">
    <property type="entry name" value="N-acetyltransferase"/>
</dbReference>
<dbReference type="GO" id="GO:0016747">
    <property type="term" value="F:acyltransferase activity, transferring groups other than amino-acyl groups"/>
    <property type="evidence" value="ECO:0007669"/>
    <property type="project" value="InterPro"/>
</dbReference>
<evidence type="ECO:0000313" key="3">
    <source>
        <dbReference type="Proteomes" id="UP000283458"/>
    </source>
</evidence>
<dbReference type="OrthoDB" id="6293260at2"/>
<dbReference type="Gene3D" id="3.40.630.30">
    <property type="match status" value="1"/>
</dbReference>
<dbReference type="InterPro" id="IPR016181">
    <property type="entry name" value="Acyl_CoA_acyltransferase"/>
</dbReference>
<organism evidence="2 3">
    <name type="scientific">Azospirillum cavernae</name>
    <dbReference type="NCBI Taxonomy" id="2320860"/>
    <lineage>
        <taxon>Bacteria</taxon>
        <taxon>Pseudomonadati</taxon>
        <taxon>Pseudomonadota</taxon>
        <taxon>Alphaproteobacteria</taxon>
        <taxon>Rhodospirillales</taxon>
        <taxon>Azospirillaceae</taxon>
        <taxon>Azospirillum</taxon>
    </lineage>
</organism>
<dbReference type="SUPFAM" id="SSF55729">
    <property type="entry name" value="Acyl-CoA N-acyltransferases (Nat)"/>
    <property type="match status" value="1"/>
</dbReference>
<keyword evidence="2" id="KW-0808">Transferase</keyword>
<sequence length="181" mass="20556">MRLESPRLLLRLWRDDDLDAFAALSADPAVMEHLLPPPDRQACDALAARIRQHYADHGFGFWAVELPGVSPFIGFVGLVHVTYPAHFTPAVEIGWRLGSAHWGHGYATEAARLALRDGFTRLGLAQIVALTVPANQRSRRVMERLGMTRDEQDDFDHPRVPDQHPLKRHVLYRLKREAWEG</sequence>
<feature type="domain" description="N-acetyltransferase" evidence="1">
    <location>
        <begin position="8"/>
        <end position="177"/>
    </location>
</feature>
<gene>
    <name evidence="2" type="ORF">D3877_21360</name>
</gene>